<comment type="similarity">
    <text evidence="2 6">Belongs to the transposase mutator family.</text>
</comment>
<evidence type="ECO:0000256" key="1">
    <source>
        <dbReference type="ARBA" id="ARBA00002190"/>
    </source>
</evidence>
<evidence type="ECO:0000256" key="2">
    <source>
        <dbReference type="ARBA" id="ARBA00010961"/>
    </source>
</evidence>
<keyword evidence="3 6" id="KW-0815">Transposition</keyword>
<keyword evidence="6" id="KW-0814">Transposable element</keyword>
<organism evidence="7">
    <name type="scientific">blood disease bacterium R229</name>
    <dbReference type="NCBI Taxonomy" id="741978"/>
    <lineage>
        <taxon>Bacteria</taxon>
        <taxon>Pseudomonadati</taxon>
        <taxon>Pseudomonadota</taxon>
        <taxon>Betaproteobacteria</taxon>
        <taxon>Burkholderiales</taxon>
        <taxon>Burkholderiaceae</taxon>
        <taxon>Ralstonia</taxon>
        <taxon>Ralstonia solanacearum species complex</taxon>
    </lineage>
</organism>
<reference evidence="7" key="2">
    <citation type="submission" date="2011-04" db="EMBL/GenBank/DDBJ databases">
        <authorList>
            <person name="Genoscope - CEA"/>
        </authorList>
    </citation>
    <scope>NUCLEOTIDE SEQUENCE</scope>
    <source>
        <strain evidence="7">R229</strain>
    </source>
</reference>
<accession>G2ZUW7</accession>
<proteinExistence type="inferred from homology"/>
<sequence length="153" mass="17288">MGHLIQYKAWNTAGGRIGKDLAQEPAPRLTGQPAPQAAQQAVQAFVDGPWGPKYPTIVQSWQRAWEHVTPFFAFAPEIRRVIYTTNAIESLNMQLRKIIKTRGHFPNDEAAIKLLWLALRNVLAKSVRAAFDWKSAMNQFAILFGERFTQARG</sequence>
<dbReference type="Pfam" id="PF00872">
    <property type="entry name" value="Transposase_mut"/>
    <property type="match status" value="1"/>
</dbReference>
<protein>
    <recommendedName>
        <fullName evidence="6">Mutator family transposase</fullName>
    </recommendedName>
</protein>
<keyword evidence="4 6" id="KW-0238">DNA-binding</keyword>
<dbReference type="GO" id="GO:0003677">
    <property type="term" value="F:DNA binding"/>
    <property type="evidence" value="ECO:0007669"/>
    <property type="project" value="UniProtKB-UniRule"/>
</dbReference>
<dbReference type="PANTHER" id="PTHR33217:SF8">
    <property type="entry name" value="MUTATOR FAMILY TRANSPOSASE"/>
    <property type="match status" value="1"/>
</dbReference>
<dbReference type="GO" id="GO:0004803">
    <property type="term" value="F:transposase activity"/>
    <property type="evidence" value="ECO:0007669"/>
    <property type="project" value="UniProtKB-UniRule"/>
</dbReference>
<reference evidence="7" key="1">
    <citation type="journal article" date="2011" name="PLoS ONE">
        <title>Ralstonia syzygii, the Blood Disease Bacterium and some Asian R. solanacearum strains form a single genomic species despite divergent lifestyles.</title>
        <authorList>
            <person name="Remenant B."/>
            <person name="de Cambiaire J.C."/>
            <person name="Cellier G."/>
            <person name="Jacobs J.M."/>
            <person name="Mangenot S."/>
            <person name="Barbe V."/>
            <person name="Lajus A."/>
            <person name="Vallenet D."/>
            <person name="Medigue C."/>
            <person name="Fegan M."/>
            <person name="Allen C."/>
            <person name="Prior P."/>
        </authorList>
    </citation>
    <scope>NUCLEOTIDE SEQUENCE</scope>
    <source>
        <strain evidence="7">R229</strain>
    </source>
</reference>
<dbReference type="PANTHER" id="PTHR33217">
    <property type="entry name" value="TRANSPOSASE FOR INSERTION SEQUENCE ELEMENT IS1081"/>
    <property type="match status" value="1"/>
</dbReference>
<evidence type="ECO:0000256" key="3">
    <source>
        <dbReference type="ARBA" id="ARBA00022578"/>
    </source>
</evidence>
<dbReference type="GO" id="GO:0006313">
    <property type="term" value="P:DNA transposition"/>
    <property type="evidence" value="ECO:0007669"/>
    <property type="project" value="UniProtKB-UniRule"/>
</dbReference>
<name>G2ZUW7_9RALS</name>
<evidence type="ECO:0000313" key="7">
    <source>
        <dbReference type="EMBL" id="CCA82830.1"/>
    </source>
</evidence>
<dbReference type="InterPro" id="IPR001207">
    <property type="entry name" value="Transposase_mutator"/>
</dbReference>
<evidence type="ECO:0000256" key="5">
    <source>
        <dbReference type="ARBA" id="ARBA00023172"/>
    </source>
</evidence>
<evidence type="ECO:0000256" key="6">
    <source>
        <dbReference type="RuleBase" id="RU365089"/>
    </source>
</evidence>
<dbReference type="AlphaFoldDB" id="G2ZUW7"/>
<comment type="function">
    <text evidence="1 6">Required for the transposition of the insertion element.</text>
</comment>
<evidence type="ECO:0000256" key="4">
    <source>
        <dbReference type="ARBA" id="ARBA00023125"/>
    </source>
</evidence>
<keyword evidence="5 6" id="KW-0233">DNA recombination</keyword>
<dbReference type="EMBL" id="FR854080">
    <property type="protein sequence ID" value="CCA82830.1"/>
    <property type="molecule type" value="Genomic_DNA"/>
</dbReference>
<gene>
    <name evidence="7" type="ORF">BDB_mp40115</name>
</gene>